<keyword evidence="2" id="KW-1185">Reference proteome</keyword>
<dbReference type="HOGENOM" id="CLU_2508296_0_0_4"/>
<dbReference type="AlphaFoldDB" id="F0F276"/>
<evidence type="ECO:0000313" key="2">
    <source>
        <dbReference type="Proteomes" id="UP000004088"/>
    </source>
</evidence>
<organism evidence="1 2">
    <name type="scientific">Kingella denitrificans ATCC 33394</name>
    <dbReference type="NCBI Taxonomy" id="888741"/>
    <lineage>
        <taxon>Bacteria</taxon>
        <taxon>Pseudomonadati</taxon>
        <taxon>Pseudomonadota</taxon>
        <taxon>Betaproteobacteria</taxon>
        <taxon>Neisseriales</taxon>
        <taxon>Neisseriaceae</taxon>
        <taxon>Kingella</taxon>
    </lineage>
</organism>
<proteinExistence type="predicted"/>
<evidence type="ECO:0000313" key="1">
    <source>
        <dbReference type="EMBL" id="EGC16376.1"/>
    </source>
</evidence>
<dbReference type="EMBL" id="AEWV01000042">
    <property type="protein sequence ID" value="EGC16376.1"/>
    <property type="molecule type" value="Genomic_DNA"/>
</dbReference>
<sequence>MRLPIQRKNAMKTQNRRPSADLFRFSQSNIQKTELNVNIQDTLNEISLSRLLRLAEKGLQGQPTLQEMQAVILLANLFESLGKSS</sequence>
<comment type="caution">
    <text evidence="1">The sequence shown here is derived from an EMBL/GenBank/DDBJ whole genome shotgun (WGS) entry which is preliminary data.</text>
</comment>
<protein>
    <submittedName>
        <fullName evidence="1">Uncharacterized protein</fullName>
    </submittedName>
</protein>
<accession>F0F276</accession>
<gene>
    <name evidence="1" type="ORF">HMPREF9098_2211</name>
</gene>
<dbReference type="STRING" id="888741.HMPREF9098_2211"/>
<reference evidence="1 2" key="1">
    <citation type="submission" date="2011-01" db="EMBL/GenBank/DDBJ databases">
        <authorList>
            <person name="Muzny D."/>
            <person name="Qin X."/>
            <person name="Deng J."/>
            <person name="Jiang H."/>
            <person name="Liu Y."/>
            <person name="Qu J."/>
            <person name="Song X.-Z."/>
            <person name="Zhang L."/>
            <person name="Thornton R."/>
            <person name="Coyle M."/>
            <person name="Francisco L."/>
            <person name="Jackson L."/>
            <person name="Javaid M."/>
            <person name="Korchina V."/>
            <person name="Kovar C."/>
            <person name="Mata R."/>
            <person name="Mathew T."/>
            <person name="Ngo R."/>
            <person name="Nguyen L."/>
            <person name="Nguyen N."/>
            <person name="Okwuonu G."/>
            <person name="Ongeri F."/>
            <person name="Pham C."/>
            <person name="Simmons D."/>
            <person name="Wilczek-Boney K."/>
            <person name="Hale W."/>
            <person name="Jakkamsetti A."/>
            <person name="Pham P."/>
            <person name="Ruth R."/>
            <person name="San Lucas F."/>
            <person name="Warren J."/>
            <person name="Zhang J."/>
            <person name="Zhao Z."/>
            <person name="Zhou C."/>
            <person name="Zhu D."/>
            <person name="Lee S."/>
            <person name="Bess C."/>
            <person name="Blankenburg K."/>
            <person name="Forbes L."/>
            <person name="Fu Q."/>
            <person name="Gubbala S."/>
            <person name="Hirani K."/>
            <person name="Jayaseelan J.C."/>
            <person name="Lara F."/>
            <person name="Munidasa M."/>
            <person name="Palculict T."/>
            <person name="Patil S."/>
            <person name="Pu L.-L."/>
            <person name="Saada N."/>
            <person name="Tang L."/>
            <person name="Weissenberger G."/>
            <person name="Zhu Y."/>
            <person name="Hemphill L."/>
            <person name="Shang Y."/>
            <person name="Youmans B."/>
            <person name="Ayvaz T."/>
            <person name="Ross M."/>
            <person name="Santibanez J."/>
            <person name="Aqrawi P."/>
            <person name="Gross S."/>
            <person name="Joshi V."/>
            <person name="Fowler G."/>
            <person name="Nazareth L."/>
            <person name="Reid J."/>
            <person name="Worley K."/>
            <person name="Petrosino J."/>
            <person name="Highlander S."/>
            <person name="Gibbs R."/>
        </authorList>
    </citation>
    <scope>NUCLEOTIDE SEQUENCE [LARGE SCALE GENOMIC DNA]</scope>
    <source>
        <strain evidence="1 2">ATCC 33394</strain>
    </source>
</reference>
<dbReference type="Proteomes" id="UP000004088">
    <property type="component" value="Unassembled WGS sequence"/>
</dbReference>
<name>F0F276_9NEIS</name>